<keyword evidence="1" id="KW-0812">Transmembrane</keyword>
<sequence>MDFSKICSSVHGEGGARFWKVLAWSVGVAFILVLFFFSWIPDPALNRIRWLSGLGAWADRHDQLRTAVPLVFVGVAVGAFLVAGKKGWKAWLIALLVLRELVMLAEFGQLFLPKRHCDPVDVVYGTCGAGVGLALAWVAGRIRKGWRKRGLSSASQAVDGAVVSQE</sequence>
<evidence type="ECO:0000256" key="1">
    <source>
        <dbReference type="SAM" id="Phobius"/>
    </source>
</evidence>
<feature type="transmembrane region" description="Helical" evidence="1">
    <location>
        <begin position="21"/>
        <end position="40"/>
    </location>
</feature>
<dbReference type="EMBL" id="JACHFD010000004">
    <property type="protein sequence ID" value="MBB5350837.1"/>
    <property type="molecule type" value="Genomic_DNA"/>
</dbReference>
<gene>
    <name evidence="2" type="ORF">HNR46_001071</name>
</gene>
<name>A0A840UXF0_9BACT</name>
<feature type="transmembrane region" description="Helical" evidence="1">
    <location>
        <begin position="90"/>
        <end position="110"/>
    </location>
</feature>
<comment type="caution">
    <text evidence="2">The sequence shown here is derived from an EMBL/GenBank/DDBJ whole genome shotgun (WGS) entry which is preliminary data.</text>
</comment>
<dbReference type="AlphaFoldDB" id="A0A840UXF0"/>
<dbReference type="Proteomes" id="UP000557717">
    <property type="component" value="Unassembled WGS sequence"/>
</dbReference>
<accession>A0A840UXF0</accession>
<dbReference type="RefSeq" id="WP_184016477.1">
    <property type="nucleotide sequence ID" value="NZ_JACHFD010000004.1"/>
</dbReference>
<organism evidence="2 3">
    <name type="scientific">Haloferula luteola</name>
    <dbReference type="NCBI Taxonomy" id="595692"/>
    <lineage>
        <taxon>Bacteria</taxon>
        <taxon>Pseudomonadati</taxon>
        <taxon>Verrucomicrobiota</taxon>
        <taxon>Verrucomicrobiia</taxon>
        <taxon>Verrucomicrobiales</taxon>
        <taxon>Verrucomicrobiaceae</taxon>
        <taxon>Haloferula</taxon>
    </lineage>
</organism>
<feature type="transmembrane region" description="Helical" evidence="1">
    <location>
        <begin position="64"/>
        <end position="83"/>
    </location>
</feature>
<reference evidence="2 3" key="1">
    <citation type="submission" date="2020-08" db="EMBL/GenBank/DDBJ databases">
        <title>Genomic Encyclopedia of Type Strains, Phase IV (KMG-IV): sequencing the most valuable type-strain genomes for metagenomic binning, comparative biology and taxonomic classification.</title>
        <authorList>
            <person name="Goeker M."/>
        </authorList>
    </citation>
    <scope>NUCLEOTIDE SEQUENCE [LARGE SCALE GENOMIC DNA]</scope>
    <source>
        <strain evidence="2 3">YC6886</strain>
    </source>
</reference>
<protein>
    <recommendedName>
        <fullName evidence="4">VanZ like family protein</fullName>
    </recommendedName>
</protein>
<proteinExistence type="predicted"/>
<evidence type="ECO:0000313" key="3">
    <source>
        <dbReference type="Proteomes" id="UP000557717"/>
    </source>
</evidence>
<evidence type="ECO:0000313" key="2">
    <source>
        <dbReference type="EMBL" id="MBB5350837.1"/>
    </source>
</evidence>
<evidence type="ECO:0008006" key="4">
    <source>
        <dbReference type="Google" id="ProtNLM"/>
    </source>
</evidence>
<keyword evidence="1" id="KW-0472">Membrane</keyword>
<keyword evidence="3" id="KW-1185">Reference proteome</keyword>
<feature type="transmembrane region" description="Helical" evidence="1">
    <location>
        <begin position="122"/>
        <end position="140"/>
    </location>
</feature>
<keyword evidence="1" id="KW-1133">Transmembrane helix</keyword>